<evidence type="ECO:0000313" key="1">
    <source>
        <dbReference type="EMBL" id="KAJ0978675.1"/>
    </source>
</evidence>
<proteinExistence type="predicted"/>
<reference evidence="1" key="1">
    <citation type="submission" date="2021-03" db="EMBL/GenBank/DDBJ databases">
        <authorList>
            <person name="Li Z."/>
            <person name="Yang C."/>
        </authorList>
    </citation>
    <scope>NUCLEOTIDE SEQUENCE</scope>
    <source>
        <strain evidence="1">Dzin_1.0</strain>
        <tissue evidence="1">Leaf</tissue>
    </source>
</reference>
<keyword evidence="2" id="KW-1185">Reference proteome</keyword>
<dbReference type="EMBL" id="JAGGNH010000003">
    <property type="protein sequence ID" value="KAJ0978675.1"/>
    <property type="molecule type" value="Genomic_DNA"/>
</dbReference>
<accession>A0A9D5HJ82</accession>
<comment type="caution">
    <text evidence="1">The sequence shown here is derived from an EMBL/GenBank/DDBJ whole genome shotgun (WGS) entry which is preliminary data.</text>
</comment>
<dbReference type="AlphaFoldDB" id="A0A9D5HJ82"/>
<gene>
    <name evidence="1" type="ORF">J5N97_014149</name>
</gene>
<dbReference type="Proteomes" id="UP001085076">
    <property type="component" value="Miscellaneous, Linkage group lg03"/>
</dbReference>
<protein>
    <submittedName>
        <fullName evidence="1">Uncharacterized protein</fullName>
    </submittedName>
</protein>
<evidence type="ECO:0000313" key="2">
    <source>
        <dbReference type="Proteomes" id="UP001085076"/>
    </source>
</evidence>
<sequence>MGVKESRNTFQRQICAPGFSDLKTMAASTSFRFLKGESIMELWRSEEAQWTVHCYTTEGWTVIDWGILPEIDRMVFVTTSHDRVAVVELWPEVKATVLETDMGINSFNGQVVQLHFADVYDDEKEEIYMVILRVEDRKVMNLML</sequence>
<name>A0A9D5HJ82_9LILI</name>
<organism evidence="1 2">
    <name type="scientific">Dioscorea zingiberensis</name>
    <dbReference type="NCBI Taxonomy" id="325984"/>
    <lineage>
        <taxon>Eukaryota</taxon>
        <taxon>Viridiplantae</taxon>
        <taxon>Streptophyta</taxon>
        <taxon>Embryophyta</taxon>
        <taxon>Tracheophyta</taxon>
        <taxon>Spermatophyta</taxon>
        <taxon>Magnoliopsida</taxon>
        <taxon>Liliopsida</taxon>
        <taxon>Dioscoreales</taxon>
        <taxon>Dioscoreaceae</taxon>
        <taxon>Dioscorea</taxon>
    </lineage>
</organism>
<reference evidence="1" key="2">
    <citation type="journal article" date="2022" name="Hortic Res">
        <title>The genome of Dioscorea zingiberensis sheds light on the biosynthesis, origin and evolution of the medicinally important diosgenin saponins.</title>
        <authorList>
            <person name="Li Y."/>
            <person name="Tan C."/>
            <person name="Li Z."/>
            <person name="Guo J."/>
            <person name="Li S."/>
            <person name="Chen X."/>
            <person name="Wang C."/>
            <person name="Dai X."/>
            <person name="Yang H."/>
            <person name="Song W."/>
            <person name="Hou L."/>
            <person name="Xu J."/>
            <person name="Tong Z."/>
            <person name="Xu A."/>
            <person name="Yuan X."/>
            <person name="Wang W."/>
            <person name="Yang Q."/>
            <person name="Chen L."/>
            <person name="Sun Z."/>
            <person name="Wang K."/>
            <person name="Pan B."/>
            <person name="Chen J."/>
            <person name="Bao Y."/>
            <person name="Liu F."/>
            <person name="Qi X."/>
            <person name="Gang D.R."/>
            <person name="Wen J."/>
            <person name="Li J."/>
        </authorList>
    </citation>
    <scope>NUCLEOTIDE SEQUENCE</scope>
    <source>
        <strain evidence="1">Dzin_1.0</strain>
    </source>
</reference>